<dbReference type="Gene3D" id="3.10.110.10">
    <property type="entry name" value="Ubiquitin Conjugating Enzyme"/>
    <property type="match status" value="1"/>
</dbReference>
<evidence type="ECO:0000256" key="6">
    <source>
        <dbReference type="PROSITE-ProRule" id="PRU10133"/>
    </source>
</evidence>
<dbReference type="CDD" id="cd23794">
    <property type="entry name" value="UBCc_UBE2F_UBE2M"/>
    <property type="match status" value="1"/>
</dbReference>
<evidence type="ECO:0000313" key="11">
    <source>
        <dbReference type="Proteomes" id="UP001300502"/>
    </source>
</evidence>
<dbReference type="SUPFAM" id="SSF54495">
    <property type="entry name" value="UBC-like"/>
    <property type="match status" value="1"/>
</dbReference>
<feature type="region of interest" description="Disordered" evidence="8">
    <location>
        <begin position="1"/>
        <end position="32"/>
    </location>
</feature>
<comment type="pathway">
    <text evidence="1">Protein modification; protein neddylation.</text>
</comment>
<dbReference type="Proteomes" id="UP001300502">
    <property type="component" value="Unassembled WGS sequence"/>
</dbReference>
<dbReference type="Pfam" id="PF00179">
    <property type="entry name" value="UQ_con"/>
    <property type="match status" value="1"/>
</dbReference>
<proteinExistence type="inferred from homology"/>
<evidence type="ECO:0000256" key="5">
    <source>
        <dbReference type="ARBA" id="ARBA00022840"/>
    </source>
</evidence>
<organism evidence="10 11">
    <name type="scientific">Galdieria yellowstonensis</name>
    <dbReference type="NCBI Taxonomy" id="3028027"/>
    <lineage>
        <taxon>Eukaryota</taxon>
        <taxon>Rhodophyta</taxon>
        <taxon>Bangiophyceae</taxon>
        <taxon>Galdieriales</taxon>
        <taxon>Galdieriaceae</taxon>
        <taxon>Galdieria</taxon>
    </lineage>
</organism>
<dbReference type="PROSITE" id="PS00183">
    <property type="entry name" value="UBC_1"/>
    <property type="match status" value="1"/>
</dbReference>
<feature type="active site" description="Glycyl thioester intermediate" evidence="6">
    <location>
        <position position="115"/>
    </location>
</feature>
<evidence type="ECO:0000256" key="8">
    <source>
        <dbReference type="SAM" id="MobiDB-lite"/>
    </source>
</evidence>
<keyword evidence="4 7" id="KW-0833">Ubl conjugation pathway</keyword>
<dbReference type="AlphaFoldDB" id="A0AAV9IL04"/>
<dbReference type="InterPro" id="IPR016135">
    <property type="entry name" value="UBQ-conjugating_enzyme/RWD"/>
</dbReference>
<evidence type="ECO:0000256" key="3">
    <source>
        <dbReference type="ARBA" id="ARBA00022741"/>
    </source>
</evidence>
<dbReference type="GO" id="GO:0005524">
    <property type="term" value="F:ATP binding"/>
    <property type="evidence" value="ECO:0007669"/>
    <property type="project" value="UniProtKB-UniRule"/>
</dbReference>
<keyword evidence="11" id="KW-1185">Reference proteome</keyword>
<dbReference type="InterPro" id="IPR023313">
    <property type="entry name" value="UBQ-conjugating_AS"/>
</dbReference>
<evidence type="ECO:0000256" key="2">
    <source>
        <dbReference type="ARBA" id="ARBA00022679"/>
    </source>
</evidence>
<dbReference type="FunFam" id="3.10.110.10:FF:000005">
    <property type="entry name" value="NEDD8-conjugating enzyme Ubc12"/>
    <property type="match status" value="1"/>
</dbReference>
<evidence type="ECO:0000256" key="1">
    <source>
        <dbReference type="ARBA" id="ARBA00005032"/>
    </source>
</evidence>
<keyword evidence="3 7" id="KW-0547">Nucleotide-binding</keyword>
<protein>
    <recommendedName>
        <fullName evidence="9">UBC core domain-containing protein</fullName>
    </recommendedName>
</protein>
<sequence length="184" mass="21236">MLKLFSLKQKKQSSQEEQQTTTDKKPTSNKTTAAELRLQKDISELDTGKTLSVYFPDKNNIVEFIVYCKPDEGIYKNGCFAFRFKIPPTYPHDPPKVKCETKVFHPNIDEEGNVCLNILREDWKPILSLNAILYGIQYLFLEPNPDDPLNKEAANLYRENKAAFYAQVQRSMRENGAYSSRQGF</sequence>
<reference evidence="10 11" key="1">
    <citation type="submission" date="2022-07" db="EMBL/GenBank/DDBJ databases">
        <title>Genome-wide signatures of adaptation to extreme environments.</title>
        <authorList>
            <person name="Cho C.H."/>
            <person name="Yoon H.S."/>
        </authorList>
    </citation>
    <scope>NUCLEOTIDE SEQUENCE [LARGE SCALE GENOMIC DNA]</scope>
    <source>
        <strain evidence="10 11">108.79 E11</strain>
    </source>
</reference>
<dbReference type="InterPro" id="IPR050113">
    <property type="entry name" value="Ub_conjugating_enzyme"/>
</dbReference>
<comment type="caution">
    <text evidence="10">The sequence shown here is derived from an EMBL/GenBank/DDBJ whole genome shotgun (WGS) entry which is preliminary data.</text>
</comment>
<dbReference type="PANTHER" id="PTHR24067">
    <property type="entry name" value="UBIQUITIN-CONJUGATING ENZYME E2"/>
    <property type="match status" value="1"/>
</dbReference>
<feature type="domain" description="UBC core" evidence="9">
    <location>
        <begin position="33"/>
        <end position="177"/>
    </location>
</feature>
<gene>
    <name evidence="10" type="ORF">GAYE_SCF51G6057</name>
</gene>
<dbReference type="PROSITE" id="PS50127">
    <property type="entry name" value="UBC_2"/>
    <property type="match status" value="1"/>
</dbReference>
<evidence type="ECO:0000259" key="9">
    <source>
        <dbReference type="PROSITE" id="PS50127"/>
    </source>
</evidence>
<dbReference type="GO" id="GO:0019788">
    <property type="term" value="F:NEDD8 transferase activity"/>
    <property type="evidence" value="ECO:0007669"/>
    <property type="project" value="UniProtKB-ARBA"/>
</dbReference>
<evidence type="ECO:0000313" key="10">
    <source>
        <dbReference type="EMBL" id="KAK4528123.1"/>
    </source>
</evidence>
<evidence type="ECO:0000256" key="4">
    <source>
        <dbReference type="ARBA" id="ARBA00022786"/>
    </source>
</evidence>
<comment type="similarity">
    <text evidence="7">Belongs to the ubiquitin-conjugating enzyme family.</text>
</comment>
<dbReference type="SMART" id="SM00212">
    <property type="entry name" value="UBCc"/>
    <property type="match status" value="1"/>
</dbReference>
<accession>A0AAV9IL04</accession>
<evidence type="ECO:0000256" key="7">
    <source>
        <dbReference type="RuleBase" id="RU362109"/>
    </source>
</evidence>
<keyword evidence="2" id="KW-0808">Transferase</keyword>
<name>A0AAV9IL04_9RHOD</name>
<dbReference type="EMBL" id="JANCYU010000060">
    <property type="protein sequence ID" value="KAK4528123.1"/>
    <property type="molecule type" value="Genomic_DNA"/>
</dbReference>
<dbReference type="InterPro" id="IPR000608">
    <property type="entry name" value="UBC"/>
</dbReference>
<keyword evidence="5 7" id="KW-0067">ATP-binding</keyword>